<name>A0A7W2EL68_9BURK</name>
<comment type="caution">
    <text evidence="2">The sequence shown here is derived from an EMBL/GenBank/DDBJ whole genome shotgun (WGS) entry which is preliminary data.</text>
</comment>
<reference evidence="2 3" key="1">
    <citation type="submission" date="2020-07" db="EMBL/GenBank/DDBJ databases">
        <title>Novel species isolated from subtropical streams in China.</title>
        <authorList>
            <person name="Lu H."/>
        </authorList>
    </citation>
    <scope>NUCLEOTIDE SEQUENCE [LARGE SCALE GENOMIC DNA]</scope>
    <source>
        <strain evidence="2 3">FT3S</strain>
    </source>
</reference>
<dbReference type="PANTHER" id="PTHR38595">
    <property type="entry name" value="CYTOPLASMIC PROTEIN-RELATED"/>
    <property type="match status" value="1"/>
</dbReference>
<sequence length="158" mass="17136">MQQRYAPGLFDRLMDGQPRLRGWPLEQLKDAVAGDLEALFNTRAALAGAALEPYPEVRNSILNYGLIDFAGMCLTSDEDRQKICAAVRQAIERHEPRLYAVSAALRVSDALVNRLEIVISARLKADPAAGLVRFDAVLKPSTQQYAIARGGPSGDGAA</sequence>
<accession>A0A7W2EL68</accession>
<dbReference type="RefSeq" id="WP_182220148.1">
    <property type="nucleotide sequence ID" value="NZ_JACEZS010000023.1"/>
</dbReference>
<dbReference type="NCBIfam" id="TIGR03357">
    <property type="entry name" value="VI_zyme"/>
    <property type="match status" value="1"/>
</dbReference>
<dbReference type="InterPro" id="IPR007048">
    <property type="entry name" value="IraD/Gp25-like"/>
</dbReference>
<evidence type="ECO:0000313" key="2">
    <source>
        <dbReference type="EMBL" id="MBA5607959.1"/>
    </source>
</evidence>
<dbReference type="Proteomes" id="UP000566711">
    <property type="component" value="Unassembled WGS sequence"/>
</dbReference>
<dbReference type="SUPFAM" id="SSF160719">
    <property type="entry name" value="gpW/gp25-like"/>
    <property type="match status" value="1"/>
</dbReference>
<dbReference type="Gene3D" id="3.10.450.40">
    <property type="match status" value="1"/>
</dbReference>
<gene>
    <name evidence="2" type="primary">tssE</name>
    <name evidence="2" type="ORF">H3H36_21610</name>
</gene>
<dbReference type="InterPro" id="IPR053176">
    <property type="entry name" value="T6SS_TssE1-like"/>
</dbReference>
<dbReference type="EMBL" id="JACEZS010000023">
    <property type="protein sequence ID" value="MBA5607959.1"/>
    <property type="molecule type" value="Genomic_DNA"/>
</dbReference>
<proteinExistence type="predicted"/>
<dbReference type="InterPro" id="IPR017737">
    <property type="entry name" value="TssE1-like"/>
</dbReference>
<protein>
    <submittedName>
        <fullName evidence="2">Type VI secretion system baseplate subunit TssE</fullName>
    </submittedName>
</protein>
<dbReference type="Pfam" id="PF04965">
    <property type="entry name" value="GPW_gp25"/>
    <property type="match status" value="1"/>
</dbReference>
<dbReference type="AlphaFoldDB" id="A0A7W2EL68"/>
<keyword evidence="3" id="KW-1185">Reference proteome</keyword>
<organism evidence="2 3">
    <name type="scientific">Rugamonas fusca</name>
    <dbReference type="NCBI Taxonomy" id="2758568"/>
    <lineage>
        <taxon>Bacteria</taxon>
        <taxon>Pseudomonadati</taxon>
        <taxon>Pseudomonadota</taxon>
        <taxon>Betaproteobacteria</taxon>
        <taxon>Burkholderiales</taxon>
        <taxon>Oxalobacteraceae</taxon>
        <taxon>Telluria group</taxon>
        <taxon>Rugamonas</taxon>
    </lineage>
</organism>
<evidence type="ECO:0000259" key="1">
    <source>
        <dbReference type="Pfam" id="PF04965"/>
    </source>
</evidence>
<dbReference type="PANTHER" id="PTHR38595:SF2">
    <property type="entry name" value="TYPE VI SECRETION SYSTEM BASEPLATE SUBUNIT TSSE"/>
    <property type="match status" value="1"/>
</dbReference>
<feature type="domain" description="IraD/Gp25-like" evidence="1">
    <location>
        <begin position="27"/>
        <end position="127"/>
    </location>
</feature>
<evidence type="ECO:0000313" key="3">
    <source>
        <dbReference type="Proteomes" id="UP000566711"/>
    </source>
</evidence>